<reference evidence="3" key="1">
    <citation type="journal article" date="2020" name="Stud. Mycol.">
        <title>101 Dothideomycetes genomes: a test case for predicting lifestyles and emergence of pathogens.</title>
        <authorList>
            <person name="Haridas S."/>
            <person name="Albert R."/>
            <person name="Binder M."/>
            <person name="Bloem J."/>
            <person name="Labutti K."/>
            <person name="Salamov A."/>
            <person name="Andreopoulos B."/>
            <person name="Baker S."/>
            <person name="Barry K."/>
            <person name="Bills G."/>
            <person name="Bluhm B."/>
            <person name="Cannon C."/>
            <person name="Castanera R."/>
            <person name="Culley D."/>
            <person name="Daum C."/>
            <person name="Ezra D."/>
            <person name="Gonzalez J."/>
            <person name="Henrissat B."/>
            <person name="Kuo A."/>
            <person name="Liang C."/>
            <person name="Lipzen A."/>
            <person name="Lutzoni F."/>
            <person name="Magnuson J."/>
            <person name="Mondo S."/>
            <person name="Nolan M."/>
            <person name="Ohm R."/>
            <person name="Pangilinan J."/>
            <person name="Park H.-J."/>
            <person name="Ramirez L."/>
            <person name="Alfaro M."/>
            <person name="Sun H."/>
            <person name="Tritt A."/>
            <person name="Yoshinaga Y."/>
            <person name="Zwiers L.-H."/>
            <person name="Turgeon B."/>
            <person name="Goodwin S."/>
            <person name="Spatafora J."/>
            <person name="Crous P."/>
            <person name="Grigoriev I."/>
        </authorList>
    </citation>
    <scope>NUCLEOTIDE SEQUENCE</scope>
    <source>
        <strain evidence="3">CBS 121167</strain>
    </source>
</reference>
<dbReference type="RefSeq" id="XP_033391017.1">
    <property type="nucleotide sequence ID" value="XM_033543725.1"/>
</dbReference>
<evidence type="ECO:0000313" key="4">
    <source>
        <dbReference type="Proteomes" id="UP000799438"/>
    </source>
</evidence>
<feature type="region of interest" description="Disordered" evidence="2">
    <location>
        <begin position="1"/>
        <end position="35"/>
    </location>
</feature>
<dbReference type="AlphaFoldDB" id="A0A6A6AVP6"/>
<organism evidence="3 4">
    <name type="scientific">Aplosporella prunicola CBS 121167</name>
    <dbReference type="NCBI Taxonomy" id="1176127"/>
    <lineage>
        <taxon>Eukaryota</taxon>
        <taxon>Fungi</taxon>
        <taxon>Dikarya</taxon>
        <taxon>Ascomycota</taxon>
        <taxon>Pezizomycotina</taxon>
        <taxon>Dothideomycetes</taxon>
        <taxon>Dothideomycetes incertae sedis</taxon>
        <taxon>Botryosphaeriales</taxon>
        <taxon>Aplosporellaceae</taxon>
        <taxon>Aplosporella</taxon>
    </lineage>
</organism>
<accession>A0A6A6AVP6</accession>
<sequence>MSSPSLKRKAEASCPGEPDDDIARKRGTPTKEKTVDDALNAKNFLNQAIDSMYDVVKVERQRADTLEGCVASYQEAVDTWKDCTEKTERRLYTETTRADKEQERADKERKSADELRELLHFARIETLDEKRRADSALELAATASTADHRQSKVSVLNSEIALLTQNLNDQEKECKEQALARDELNHICEKQVEEYQDLKEEYEKQAKELKRLEKKVAKHDARFRELKDALKKGAAAVSEASDAYSKALALTEKKKA</sequence>
<dbReference type="GeneID" id="54301222"/>
<dbReference type="Proteomes" id="UP000799438">
    <property type="component" value="Unassembled WGS sequence"/>
</dbReference>
<protein>
    <submittedName>
        <fullName evidence="3">Uncharacterized protein</fullName>
    </submittedName>
</protein>
<name>A0A6A6AVP6_9PEZI</name>
<dbReference type="EMBL" id="ML995605">
    <property type="protein sequence ID" value="KAF2135298.1"/>
    <property type="molecule type" value="Genomic_DNA"/>
</dbReference>
<feature type="coiled-coil region" evidence="1">
    <location>
        <begin position="153"/>
        <end position="229"/>
    </location>
</feature>
<feature type="compositionally biased region" description="Basic and acidic residues" evidence="2">
    <location>
        <begin position="21"/>
        <end position="35"/>
    </location>
</feature>
<keyword evidence="4" id="KW-1185">Reference proteome</keyword>
<keyword evidence="1" id="KW-0175">Coiled coil</keyword>
<evidence type="ECO:0000256" key="1">
    <source>
        <dbReference type="SAM" id="Coils"/>
    </source>
</evidence>
<gene>
    <name evidence="3" type="ORF">K452DRAFT_314102</name>
</gene>
<proteinExistence type="predicted"/>
<evidence type="ECO:0000313" key="3">
    <source>
        <dbReference type="EMBL" id="KAF2135298.1"/>
    </source>
</evidence>
<evidence type="ECO:0000256" key="2">
    <source>
        <dbReference type="SAM" id="MobiDB-lite"/>
    </source>
</evidence>